<dbReference type="AlphaFoldDB" id="A0A4S4NCI9"/>
<organism evidence="1 2">
    <name type="scientific">Aliishimia ponticola</name>
    <dbReference type="NCBI Taxonomy" id="2499833"/>
    <lineage>
        <taxon>Bacteria</taxon>
        <taxon>Pseudomonadati</taxon>
        <taxon>Pseudomonadota</taxon>
        <taxon>Alphaproteobacteria</taxon>
        <taxon>Rhodobacterales</taxon>
        <taxon>Paracoccaceae</taxon>
        <taxon>Aliishimia</taxon>
    </lineage>
</organism>
<dbReference type="EMBL" id="SRKY01000002">
    <property type="protein sequence ID" value="THH37142.1"/>
    <property type="molecule type" value="Genomic_DNA"/>
</dbReference>
<dbReference type="RefSeq" id="WP_136462742.1">
    <property type="nucleotide sequence ID" value="NZ_SRKY01000002.1"/>
</dbReference>
<evidence type="ECO:0000313" key="1">
    <source>
        <dbReference type="EMBL" id="THH37142.1"/>
    </source>
</evidence>
<keyword evidence="2" id="KW-1185">Reference proteome</keyword>
<comment type="caution">
    <text evidence="1">The sequence shown here is derived from an EMBL/GenBank/DDBJ whole genome shotgun (WGS) entry which is preliminary data.</text>
</comment>
<protein>
    <submittedName>
        <fullName evidence="1">Uncharacterized protein</fullName>
    </submittedName>
</protein>
<gene>
    <name evidence="1" type="ORF">E4Z66_09430</name>
</gene>
<name>A0A4S4NCI9_9RHOB</name>
<sequence length="117" mass="13089">MIRWYDVQAAASSPEAKGRAAAVFQHIAPMVNWAAAPFHTGRTTRRHEAPAAVHLRHPKQFRDFKGGISRDQKGKAPFPKGGCHFEMISRNLRQHKKALIKCRLVPNPALVGTILFN</sequence>
<proteinExistence type="predicted"/>
<evidence type="ECO:0000313" key="2">
    <source>
        <dbReference type="Proteomes" id="UP000306602"/>
    </source>
</evidence>
<reference evidence="1 2" key="1">
    <citation type="submission" date="2019-04" db="EMBL/GenBank/DDBJ databases">
        <title>Shimia ponticola sp. nov., isolated from seawater.</title>
        <authorList>
            <person name="Kim Y.-O."/>
            <person name="Yoon J.-H."/>
        </authorList>
    </citation>
    <scope>NUCLEOTIDE SEQUENCE [LARGE SCALE GENOMIC DNA]</scope>
    <source>
        <strain evidence="1 2">MYP11</strain>
    </source>
</reference>
<dbReference type="Proteomes" id="UP000306602">
    <property type="component" value="Unassembled WGS sequence"/>
</dbReference>
<accession>A0A4S4NCI9</accession>